<dbReference type="Gene3D" id="1.10.1510.10">
    <property type="entry name" value="Uncharacterised protein YqeY/AIM41 PF09424, N-terminal domain"/>
    <property type="match status" value="1"/>
</dbReference>
<dbReference type="EMBL" id="JAFLWD010000058">
    <property type="protein sequence ID" value="MBO0441901.1"/>
    <property type="molecule type" value="Genomic_DNA"/>
</dbReference>
<comment type="caution">
    <text evidence="1">The sequence shown here is derived from an EMBL/GenBank/DDBJ whole genome shotgun (WGS) entry which is preliminary data.</text>
</comment>
<dbReference type="InterPro" id="IPR003789">
    <property type="entry name" value="Asn/Gln_tRNA_amidoTrase-B-like"/>
</dbReference>
<organism evidence="1 2">
    <name type="scientific">Candidatus Enterococcus ikei</name>
    <dbReference type="NCBI Taxonomy" id="2815326"/>
    <lineage>
        <taxon>Bacteria</taxon>
        <taxon>Bacillati</taxon>
        <taxon>Bacillota</taxon>
        <taxon>Bacilli</taxon>
        <taxon>Lactobacillales</taxon>
        <taxon>Enterococcaceae</taxon>
        <taxon>Enterococcus</taxon>
    </lineage>
</organism>
<accession>A0ABS3H300</accession>
<dbReference type="InterPro" id="IPR019004">
    <property type="entry name" value="YqeY/Aim41"/>
</dbReference>
<dbReference type="InterPro" id="IPR042184">
    <property type="entry name" value="YqeY/Aim41_N"/>
</dbReference>
<dbReference type="PANTHER" id="PTHR28055:SF1">
    <property type="entry name" value="ALTERED INHERITANCE OF MITOCHONDRIA PROTEIN 41, MITOCHONDRIAL"/>
    <property type="match status" value="1"/>
</dbReference>
<keyword evidence="2" id="KW-1185">Reference proteome</keyword>
<dbReference type="Gene3D" id="1.10.10.410">
    <property type="match status" value="1"/>
</dbReference>
<dbReference type="PANTHER" id="PTHR28055">
    <property type="entry name" value="ALTERED INHERITANCE OF MITOCHONDRIA PROTEIN 41, MITOCHONDRIAL"/>
    <property type="match status" value="1"/>
</dbReference>
<protein>
    <submittedName>
        <fullName evidence="1">GatB/YqeY domain-containing protein</fullName>
    </submittedName>
</protein>
<evidence type="ECO:0000313" key="1">
    <source>
        <dbReference type="EMBL" id="MBO0441901.1"/>
    </source>
</evidence>
<proteinExistence type="predicted"/>
<dbReference type="Proteomes" id="UP000664632">
    <property type="component" value="Unassembled WGS sequence"/>
</dbReference>
<evidence type="ECO:0000313" key="2">
    <source>
        <dbReference type="Proteomes" id="UP000664632"/>
    </source>
</evidence>
<name>A0ABS3H300_9ENTE</name>
<gene>
    <name evidence="1" type="ORF">JZO69_16175</name>
</gene>
<dbReference type="SUPFAM" id="SSF89095">
    <property type="entry name" value="GatB/YqeY motif"/>
    <property type="match status" value="1"/>
</dbReference>
<sequence>MSLLTTLNDDIKTAMKSKDKDTLSVLRMLKAAIQNEQIKTNRDLDGEEELSVLSREMKQRRDSLSEFEKAGRDDLADKVKIEITIVEKYMPKQLSDEEIRQIVQRVIDQTGATSSKEFGKVMAAVMPQVKGKADGNQVNTIVKELLQERE</sequence>
<dbReference type="RefSeq" id="WP_207113843.1">
    <property type="nucleotide sequence ID" value="NZ_JAFLWD010000058.1"/>
</dbReference>
<dbReference type="Pfam" id="PF09424">
    <property type="entry name" value="YqeY"/>
    <property type="match status" value="1"/>
</dbReference>
<reference evidence="1 2" key="1">
    <citation type="submission" date="2021-03" db="EMBL/GenBank/DDBJ databases">
        <title>Enterococcal diversity collection.</title>
        <authorList>
            <person name="Gilmore M.S."/>
            <person name="Schwartzman J."/>
            <person name="Van Tyne D."/>
            <person name="Martin M."/>
            <person name="Earl A.M."/>
            <person name="Manson A.L."/>
            <person name="Straub T."/>
            <person name="Salamzade R."/>
            <person name="Saavedra J."/>
            <person name="Lebreton F."/>
            <person name="Prichula J."/>
            <person name="Schaufler K."/>
            <person name="Gaca A."/>
            <person name="Sgardioli B."/>
            <person name="Wagenaar J."/>
            <person name="Strong T."/>
        </authorList>
    </citation>
    <scope>NUCLEOTIDE SEQUENCE [LARGE SCALE GENOMIC DNA]</scope>
    <source>
        <strain evidence="1 2">DIV0869a</strain>
    </source>
</reference>
<dbReference type="InterPro" id="IPR023168">
    <property type="entry name" value="GatB_Yqey_C_2"/>
</dbReference>